<name>A0A813FAC1_POLGL</name>
<keyword evidence="2" id="KW-1185">Reference proteome</keyword>
<gene>
    <name evidence="1" type="ORF">PGLA1383_LOCUS25298</name>
</gene>
<comment type="caution">
    <text evidence="1">The sequence shown here is derived from an EMBL/GenBank/DDBJ whole genome shotgun (WGS) entry which is preliminary data.</text>
</comment>
<protein>
    <submittedName>
        <fullName evidence="1">Uncharacterized protein</fullName>
    </submittedName>
</protein>
<dbReference type="Proteomes" id="UP000654075">
    <property type="component" value="Unassembled WGS sequence"/>
</dbReference>
<reference evidence="1" key="1">
    <citation type="submission" date="2021-02" db="EMBL/GenBank/DDBJ databases">
        <authorList>
            <person name="Dougan E. K."/>
            <person name="Rhodes N."/>
            <person name="Thang M."/>
            <person name="Chan C."/>
        </authorList>
    </citation>
    <scope>NUCLEOTIDE SEQUENCE</scope>
</reference>
<sequence length="200" mass="21399">MSLETAYPVNVQDNVKAQLLHHLAKRRVNKPKSAAVSVGSSEIMTTIRGVTPHQMDQRPRLGGGRAPSLPLILSWEGPGLEEEEGRAQVYGMSCGATSGETLLQQLLGCGKLAAVDKRFLLPGVAEGKELKAKVSLLRGFVDISASPGDWVPGTHGLWYSDGARAQLVYSPEVAETLADGASADDMAQKLLQSIRKRLAE</sequence>
<feature type="non-terminal residue" evidence="1">
    <location>
        <position position="1"/>
    </location>
</feature>
<dbReference type="SUPFAM" id="SSF143447">
    <property type="entry name" value="AMMECR1-like"/>
    <property type="match status" value="1"/>
</dbReference>
<dbReference type="InterPro" id="IPR036071">
    <property type="entry name" value="AMMECR1_dom_sf"/>
</dbReference>
<organism evidence="1 2">
    <name type="scientific">Polarella glacialis</name>
    <name type="common">Dinoflagellate</name>
    <dbReference type="NCBI Taxonomy" id="89957"/>
    <lineage>
        <taxon>Eukaryota</taxon>
        <taxon>Sar</taxon>
        <taxon>Alveolata</taxon>
        <taxon>Dinophyceae</taxon>
        <taxon>Suessiales</taxon>
        <taxon>Suessiaceae</taxon>
        <taxon>Polarella</taxon>
    </lineage>
</organism>
<dbReference type="AlphaFoldDB" id="A0A813FAC1"/>
<accession>A0A813FAC1</accession>
<evidence type="ECO:0000313" key="2">
    <source>
        <dbReference type="Proteomes" id="UP000654075"/>
    </source>
</evidence>
<evidence type="ECO:0000313" key="1">
    <source>
        <dbReference type="EMBL" id="CAE8607364.1"/>
    </source>
</evidence>
<dbReference type="EMBL" id="CAJNNV010021357">
    <property type="protein sequence ID" value="CAE8607364.1"/>
    <property type="molecule type" value="Genomic_DNA"/>
</dbReference>
<proteinExistence type="predicted"/>